<evidence type="ECO:0000313" key="3">
    <source>
        <dbReference type="Proteomes" id="UP001476798"/>
    </source>
</evidence>
<evidence type="ECO:0000313" key="2">
    <source>
        <dbReference type="EMBL" id="MEQ2167334.1"/>
    </source>
</evidence>
<feature type="signal peptide" evidence="1">
    <location>
        <begin position="1"/>
        <end position="19"/>
    </location>
</feature>
<keyword evidence="1" id="KW-0732">Signal</keyword>
<proteinExistence type="predicted"/>
<dbReference type="SUPFAM" id="SSF51092">
    <property type="entry name" value="Vitelline membrane outer protein-I (VMO-I)"/>
    <property type="match status" value="1"/>
</dbReference>
<protein>
    <submittedName>
        <fullName evidence="2">Uncharacterized protein</fullName>
    </submittedName>
</protein>
<name>A0ABV0N7F8_9TELE</name>
<organism evidence="2 3">
    <name type="scientific">Goodea atripinnis</name>
    <dbReference type="NCBI Taxonomy" id="208336"/>
    <lineage>
        <taxon>Eukaryota</taxon>
        <taxon>Metazoa</taxon>
        <taxon>Chordata</taxon>
        <taxon>Craniata</taxon>
        <taxon>Vertebrata</taxon>
        <taxon>Euteleostomi</taxon>
        <taxon>Actinopterygii</taxon>
        <taxon>Neopterygii</taxon>
        <taxon>Teleostei</taxon>
        <taxon>Neoteleostei</taxon>
        <taxon>Acanthomorphata</taxon>
        <taxon>Ovalentaria</taxon>
        <taxon>Atherinomorphae</taxon>
        <taxon>Cyprinodontiformes</taxon>
        <taxon>Goodeidae</taxon>
        <taxon>Goodea</taxon>
    </lineage>
</organism>
<feature type="chain" id="PRO_5045453249" evidence="1">
    <location>
        <begin position="20"/>
        <end position="103"/>
    </location>
</feature>
<dbReference type="InterPro" id="IPR005515">
    <property type="entry name" value="VOMI"/>
</dbReference>
<dbReference type="Pfam" id="PF03762">
    <property type="entry name" value="VOMI"/>
    <property type="match status" value="1"/>
</dbReference>
<evidence type="ECO:0000256" key="1">
    <source>
        <dbReference type="SAM" id="SignalP"/>
    </source>
</evidence>
<accession>A0ABV0N7F8</accession>
<dbReference type="InterPro" id="IPR036706">
    <property type="entry name" value="VOMI_sf"/>
</dbReference>
<keyword evidence="3" id="KW-1185">Reference proteome</keyword>
<dbReference type="EMBL" id="JAHRIO010030101">
    <property type="protein sequence ID" value="MEQ2167334.1"/>
    <property type="molecule type" value="Genomic_DNA"/>
</dbReference>
<reference evidence="2 3" key="1">
    <citation type="submission" date="2021-06" db="EMBL/GenBank/DDBJ databases">
        <authorList>
            <person name="Palmer J.M."/>
        </authorList>
    </citation>
    <scope>NUCLEOTIDE SEQUENCE [LARGE SCALE GENOMIC DNA]</scope>
    <source>
        <strain evidence="2 3">GA_2019</strain>
        <tissue evidence="2">Muscle</tissue>
    </source>
</reference>
<dbReference type="Proteomes" id="UP001476798">
    <property type="component" value="Unassembled WGS sequence"/>
</dbReference>
<dbReference type="Gene3D" id="2.100.10.20">
    <property type="entry name" value="Vitelline membrane outer layer protein I (VOMI)"/>
    <property type="match status" value="1"/>
</dbReference>
<dbReference type="PANTHER" id="PTHR18841:SF0">
    <property type="entry name" value="VITELLINE MEMBRANE OUTER LAYER 1 HOMOLOG A-RELATED"/>
    <property type="match status" value="1"/>
</dbReference>
<gene>
    <name evidence="2" type="ORF">GOODEAATRI_003101</name>
</gene>
<comment type="caution">
    <text evidence="2">The sequence shown here is derived from an EMBL/GenBank/DDBJ whole genome shotgun (WGS) entry which is preliminary data.</text>
</comment>
<sequence>MASLLSIVVLLSVAYSGFCEEKVFLQRVGKEFNSRQYRYVLTVNNGEKFGDRTWPEICPDNFFAVGFSVRVESKQHGGDDTALNGIRLICFQDESRSLSGFLW</sequence>
<dbReference type="PANTHER" id="PTHR18841">
    <property type="entry name" value="VITELLINE MEMBRANE OUTER LAYER PROTEIN I-RELATED"/>
    <property type="match status" value="1"/>
</dbReference>